<reference evidence="1 2" key="1">
    <citation type="submission" date="2018-04" db="EMBL/GenBank/DDBJ databases">
        <title>Genomic Encyclopedia of Archaeal and Bacterial Type Strains, Phase II (KMG-II): from individual species to whole genera.</title>
        <authorList>
            <person name="Goeker M."/>
        </authorList>
    </citation>
    <scope>NUCLEOTIDE SEQUENCE [LARGE SCALE GENOMIC DNA]</scope>
    <source>
        <strain evidence="1 2">DSM 26809</strain>
    </source>
</reference>
<sequence length="47" mass="5094">MAGKHTQTELFQGEADKEAIQADNGAFQIRTANSARGLKTCHIISHP</sequence>
<dbReference type="EMBL" id="QAOQ01000001">
    <property type="protein sequence ID" value="PTR01401.1"/>
    <property type="molecule type" value="Genomic_DNA"/>
</dbReference>
<protein>
    <submittedName>
        <fullName evidence="1">Uncharacterized protein</fullName>
    </submittedName>
</protein>
<proteinExistence type="predicted"/>
<evidence type="ECO:0000313" key="2">
    <source>
        <dbReference type="Proteomes" id="UP000244168"/>
    </source>
</evidence>
<name>A0A2T5JG55_9SPHI</name>
<organism evidence="1 2">
    <name type="scientific">Mucilaginibacter yixingensis</name>
    <dbReference type="NCBI Taxonomy" id="1295612"/>
    <lineage>
        <taxon>Bacteria</taxon>
        <taxon>Pseudomonadati</taxon>
        <taxon>Bacteroidota</taxon>
        <taxon>Sphingobacteriia</taxon>
        <taxon>Sphingobacteriales</taxon>
        <taxon>Sphingobacteriaceae</taxon>
        <taxon>Mucilaginibacter</taxon>
    </lineage>
</organism>
<comment type="caution">
    <text evidence="1">The sequence shown here is derived from an EMBL/GenBank/DDBJ whole genome shotgun (WGS) entry which is preliminary data.</text>
</comment>
<keyword evidence="2" id="KW-1185">Reference proteome</keyword>
<evidence type="ECO:0000313" key="1">
    <source>
        <dbReference type="EMBL" id="PTR01401.1"/>
    </source>
</evidence>
<gene>
    <name evidence="1" type="ORF">C8P68_101635</name>
</gene>
<dbReference type="Proteomes" id="UP000244168">
    <property type="component" value="Unassembled WGS sequence"/>
</dbReference>
<dbReference type="AlphaFoldDB" id="A0A2T5JG55"/>
<accession>A0A2T5JG55</accession>